<evidence type="ECO:0000256" key="1">
    <source>
        <dbReference type="SAM" id="Coils"/>
    </source>
</evidence>
<dbReference type="Proteomes" id="UP000247702">
    <property type="component" value="Unassembled WGS sequence"/>
</dbReference>
<feature type="coiled-coil region" evidence="1">
    <location>
        <begin position="22"/>
        <end position="70"/>
    </location>
</feature>
<gene>
    <name evidence="2" type="ORF">RclHR1_03400017</name>
</gene>
<keyword evidence="1" id="KW-0175">Coiled coil</keyword>
<dbReference type="STRING" id="94130.A0A2Z6R9R8"/>
<accession>A0A2Z6R9R8</accession>
<organism evidence="2 3">
    <name type="scientific">Rhizophagus clarus</name>
    <dbReference type="NCBI Taxonomy" id="94130"/>
    <lineage>
        <taxon>Eukaryota</taxon>
        <taxon>Fungi</taxon>
        <taxon>Fungi incertae sedis</taxon>
        <taxon>Mucoromycota</taxon>
        <taxon>Glomeromycotina</taxon>
        <taxon>Glomeromycetes</taxon>
        <taxon>Glomerales</taxon>
        <taxon>Glomeraceae</taxon>
        <taxon>Rhizophagus</taxon>
    </lineage>
</organism>
<reference evidence="2 3" key="1">
    <citation type="submission" date="2017-11" db="EMBL/GenBank/DDBJ databases">
        <title>The genome of Rhizophagus clarus HR1 reveals common genetic basis of auxotrophy among arbuscular mycorrhizal fungi.</title>
        <authorList>
            <person name="Kobayashi Y."/>
        </authorList>
    </citation>
    <scope>NUCLEOTIDE SEQUENCE [LARGE SCALE GENOMIC DNA]</scope>
    <source>
        <strain evidence="2 3">HR1</strain>
    </source>
</reference>
<dbReference type="EMBL" id="BEXD01002669">
    <property type="protein sequence ID" value="GBB99065.1"/>
    <property type="molecule type" value="Genomic_DNA"/>
</dbReference>
<comment type="caution">
    <text evidence="2">The sequence shown here is derived from an EMBL/GenBank/DDBJ whole genome shotgun (WGS) entry which is preliminary data.</text>
</comment>
<proteinExistence type="predicted"/>
<protein>
    <submittedName>
        <fullName evidence="2">Uncharacterized protein</fullName>
    </submittedName>
</protein>
<dbReference type="AlphaFoldDB" id="A0A2Z6R9R8"/>
<name>A0A2Z6R9R8_9GLOM</name>
<sequence>MEVKQTYLEQLNSNFDLGIKLVQKKIRKLEAYERYISHLEKNLQSYDEEVNQLKDKCKVILSELKKYQNHLELKEEALVIHDN</sequence>
<keyword evidence="3" id="KW-1185">Reference proteome</keyword>
<evidence type="ECO:0000313" key="2">
    <source>
        <dbReference type="EMBL" id="GBB99065.1"/>
    </source>
</evidence>
<evidence type="ECO:0000313" key="3">
    <source>
        <dbReference type="Proteomes" id="UP000247702"/>
    </source>
</evidence>